<dbReference type="SUPFAM" id="SSF52972">
    <property type="entry name" value="ITPase-like"/>
    <property type="match status" value="1"/>
</dbReference>
<accession>G7YXJ9</accession>
<evidence type="ECO:0000313" key="4">
    <source>
        <dbReference type="Proteomes" id="UP000008909"/>
    </source>
</evidence>
<evidence type="ECO:0000256" key="1">
    <source>
        <dbReference type="ARBA" id="ARBA00001968"/>
    </source>
</evidence>
<evidence type="ECO:0000313" key="3">
    <source>
        <dbReference type="EMBL" id="GAA57679.1"/>
    </source>
</evidence>
<dbReference type="Gene3D" id="3.90.950.10">
    <property type="match status" value="1"/>
</dbReference>
<dbReference type="InterPro" id="IPR029001">
    <property type="entry name" value="ITPase-like_fam"/>
</dbReference>
<dbReference type="PANTHER" id="PTHR43213">
    <property type="entry name" value="BIFUNCTIONAL DTTP/UTP PYROPHOSPHATASE/METHYLTRANSFERASE PROTEIN-RELATED"/>
    <property type="match status" value="1"/>
</dbReference>
<reference key="2">
    <citation type="submission" date="2011-10" db="EMBL/GenBank/DDBJ databases">
        <title>The genome and transcriptome sequence of Clonorchis sinensis provide insights into the carcinogenic liver fluke.</title>
        <authorList>
            <person name="Wang X."/>
            <person name="Huang Y."/>
            <person name="Chen W."/>
            <person name="Liu H."/>
            <person name="Guo L."/>
            <person name="Chen Y."/>
            <person name="Luo F."/>
            <person name="Zhou W."/>
            <person name="Sun J."/>
            <person name="Mao Q."/>
            <person name="Liang P."/>
            <person name="Zhou C."/>
            <person name="Tian Y."/>
            <person name="Men J."/>
            <person name="Lv X."/>
            <person name="Huang L."/>
            <person name="Zhou J."/>
            <person name="Hu Y."/>
            <person name="Li R."/>
            <person name="Zhang F."/>
            <person name="Lei H."/>
            <person name="Li X."/>
            <person name="Hu X."/>
            <person name="Liang C."/>
            <person name="Xu J."/>
            <person name="Wu Z."/>
            <person name="Yu X."/>
        </authorList>
    </citation>
    <scope>NUCLEOTIDE SEQUENCE</scope>
    <source>
        <strain>Henan</strain>
    </source>
</reference>
<evidence type="ECO:0000256" key="2">
    <source>
        <dbReference type="ARBA" id="ARBA00022801"/>
    </source>
</evidence>
<keyword evidence="2" id="KW-0378">Hydrolase</keyword>
<name>G7YXJ9_CLOSI</name>
<protein>
    <submittedName>
        <fullName evidence="3">Septum formation protein</fullName>
    </submittedName>
</protein>
<dbReference type="Pfam" id="PF02545">
    <property type="entry name" value="Maf"/>
    <property type="match status" value="1"/>
</dbReference>
<dbReference type="InterPro" id="IPR003697">
    <property type="entry name" value="Maf-like"/>
</dbReference>
<reference evidence="3" key="1">
    <citation type="journal article" date="2011" name="Genome Biol.">
        <title>The draft genome of the carcinogenic human liver fluke Clonorchis sinensis.</title>
        <authorList>
            <person name="Wang X."/>
            <person name="Chen W."/>
            <person name="Huang Y."/>
            <person name="Sun J."/>
            <person name="Men J."/>
            <person name="Liu H."/>
            <person name="Luo F."/>
            <person name="Guo L."/>
            <person name="Lv X."/>
            <person name="Deng C."/>
            <person name="Zhou C."/>
            <person name="Fan Y."/>
            <person name="Li X."/>
            <person name="Huang L."/>
            <person name="Hu Y."/>
            <person name="Liang C."/>
            <person name="Hu X."/>
            <person name="Xu J."/>
            <person name="Yu X."/>
        </authorList>
    </citation>
    <scope>NUCLEOTIDE SEQUENCE [LARGE SCALE GENOMIC DNA]</scope>
    <source>
        <strain evidence="3">Henan</strain>
    </source>
</reference>
<dbReference type="PANTHER" id="PTHR43213:SF5">
    <property type="entry name" value="BIFUNCTIONAL DTTP_UTP PYROPHOSPHATASE_METHYLTRANSFERASE PROTEIN-RELATED"/>
    <property type="match status" value="1"/>
</dbReference>
<proteinExistence type="predicted"/>
<sequence length="434" mass="48552">MRQTLEGLQNPGVQIACKENLVDLEYADDVVLIFEEEEKAQVFLDELTTVTPSFDMHFAPEKWAKHIPNCAPELSGLFKVVYIPKGSVARGAMLSLYSLSVSECPWRISIPKVLEADEEDSINTSISKFNRKNDRGHSCLTSLNFVISGSFTVDAYASTREENHRQWTDIISCKSHVLVVLFVSFTDYLGRWSEYLRFGGGNRYNWCVMQAYKGCSDLPSPDGNVIFRETTGTDTAAKDKITEHPYATPTTMVFIRRLHTLFEDDDDCRCATFCTNWGESNPRLQMTAVSGVHLTGVTQTKLRRNKLSYQKYDIIVSADTVVVFEGKIFGKPSSSEDAINTLSKLSGKTHSVITGVCLRVRKPSSGDSFITFHEVTTVKMARLERCVIEAYVNSGEPLEKILVVAASAPPDKAKEFVVADHRYGYIHGYTPQDA</sequence>
<comment type="cofactor">
    <cofactor evidence="1">
        <name>a divalent metal cation</name>
        <dbReference type="ChEBI" id="CHEBI:60240"/>
    </cofactor>
</comment>
<keyword evidence="4" id="KW-1185">Reference proteome</keyword>
<dbReference type="AlphaFoldDB" id="G7YXJ9"/>
<organism evidence="3 4">
    <name type="scientific">Clonorchis sinensis</name>
    <name type="common">Chinese liver fluke</name>
    <dbReference type="NCBI Taxonomy" id="79923"/>
    <lineage>
        <taxon>Eukaryota</taxon>
        <taxon>Metazoa</taxon>
        <taxon>Spiralia</taxon>
        <taxon>Lophotrochozoa</taxon>
        <taxon>Platyhelminthes</taxon>
        <taxon>Trematoda</taxon>
        <taxon>Digenea</taxon>
        <taxon>Opisthorchiida</taxon>
        <taxon>Opisthorchiata</taxon>
        <taxon>Opisthorchiidae</taxon>
        <taxon>Clonorchis</taxon>
    </lineage>
</organism>
<gene>
    <name evidence="3" type="ORF">CLF_113068</name>
</gene>
<dbReference type="Proteomes" id="UP000008909">
    <property type="component" value="Unassembled WGS sequence"/>
</dbReference>
<dbReference type="GO" id="GO:0047429">
    <property type="term" value="F:nucleoside triphosphate diphosphatase activity"/>
    <property type="evidence" value="ECO:0007669"/>
    <property type="project" value="InterPro"/>
</dbReference>
<dbReference type="EMBL" id="DF144951">
    <property type="protein sequence ID" value="GAA57679.1"/>
    <property type="molecule type" value="Genomic_DNA"/>
</dbReference>